<dbReference type="Gene3D" id="2.60.40.1120">
    <property type="entry name" value="Carboxypeptidase-like, regulatory domain"/>
    <property type="match status" value="1"/>
</dbReference>
<proteinExistence type="predicted"/>
<evidence type="ECO:0000313" key="4">
    <source>
        <dbReference type="EMBL" id="AUP79770.1"/>
    </source>
</evidence>
<accession>A0A2K9PRS2</accession>
<sequence length="937" mass="105728">MKLFLLTFLLTPPYNSLLYAQQTLIKGSVKDGHAFEPIQDVTITIEETDQTTRTNALGEFIFSSNIPLGEQVLRISKEGYKIKRYPIVVYENQTVNITDITLEFDLSELQDQFIITLSDDELDDETIGSDNITGLLSASLDVFQRTAAFEFSSSFFKLRGLDSGHGSVLINGIEMNKAYNGRPQWSNWGGLNDVTRNQELTSGLTPSNYTFGGVLGTTNINTRASQMRSGGRVTYSSSNRSYSNRFMATYASGSLKNKWSYSLSLGRRWGNEGYQDATLYSSNSFFTSVEKAINDRHSLNITGIYAPNRRGKSSPNTQEVYNLKGIRYNEYWGWQAGGKRNSRIKEVEEPIVILSHYWNINNKTKLNTNIGYQFGKLGNSRLAYGGANRIENTDGTVVFERGGSNPSPTYYQKLPSYFERNFPSDLEFAYGAQQAFLNSGQIDWQQMYDANMISAAQGRQATYMLYEDRVDDNQLTINAILSKELNDHVLFNAAINYKKLKSENYAQVLDLLGGSGFLNVDSFDGVQYDLKTPNKVLGKGDVYGYHYNMLANTMSAYAQAQFTYNRIDFFVSGSLINTRYQREGLFQHETFQDDSLGKGDKLSFTGLGLKAGATYKITGKHVLDVNGGYITRPPSIRNSYTNSRANHNTVPNISEEKIITLDANYIFRSSLIKAKVTGFYTKLENANEISFFFADGIGHVIAESGTQQSGNDDNEFIQEILQGINKNHIGVEFGIEAQVTPTIKLKGAASVGQYTYANNPDLYLSSDRFENLYLGTSKLKYYKLSVGPHQAYSLGFEYRDPGYWWFGATANLFSKTYADISPLTRTDNFFKDDDGLPFIDYDVTIAKVLLRQETFKDYMVVNLVGGKSWRIQQYYLGFFASINNVLNEVFKTGGFEQGRNANYRQLRDDKALSKPVFGSKYWYGRGATYFLNMYVKF</sequence>
<keyword evidence="2" id="KW-0472">Membrane</keyword>
<dbReference type="AlphaFoldDB" id="A0A2K9PRS2"/>
<dbReference type="SUPFAM" id="SSF49464">
    <property type="entry name" value="Carboxypeptidase regulatory domain-like"/>
    <property type="match status" value="1"/>
</dbReference>
<evidence type="ECO:0000256" key="2">
    <source>
        <dbReference type="ARBA" id="ARBA00023136"/>
    </source>
</evidence>
<dbReference type="Gene3D" id="2.40.170.20">
    <property type="entry name" value="TonB-dependent receptor, beta-barrel domain"/>
    <property type="match status" value="1"/>
</dbReference>
<dbReference type="SUPFAM" id="SSF56935">
    <property type="entry name" value="Porins"/>
    <property type="match status" value="1"/>
</dbReference>
<evidence type="ECO:0000256" key="1">
    <source>
        <dbReference type="ARBA" id="ARBA00004442"/>
    </source>
</evidence>
<dbReference type="GO" id="GO:0009279">
    <property type="term" value="C:cell outer membrane"/>
    <property type="evidence" value="ECO:0007669"/>
    <property type="project" value="UniProtKB-SubCell"/>
</dbReference>
<reference evidence="4 5" key="1">
    <citation type="submission" date="2018-01" db="EMBL/GenBank/DDBJ databases">
        <title>Complete genome sequence of Flavivirga eckloniae ECD14 isolated from seaweed Ecklonia cava.</title>
        <authorList>
            <person name="Lee J.H."/>
            <person name="Baik K.S."/>
            <person name="Seong C.N."/>
        </authorList>
    </citation>
    <scope>NUCLEOTIDE SEQUENCE [LARGE SCALE GENOMIC DNA]</scope>
    <source>
        <strain evidence="4 5">ECD14</strain>
    </source>
</reference>
<evidence type="ECO:0000313" key="5">
    <source>
        <dbReference type="Proteomes" id="UP000235826"/>
    </source>
</evidence>
<keyword evidence="4" id="KW-0675">Receptor</keyword>
<keyword evidence="5" id="KW-1185">Reference proteome</keyword>
<dbReference type="OrthoDB" id="1453181at2"/>
<dbReference type="InterPro" id="IPR036942">
    <property type="entry name" value="Beta-barrel_TonB_sf"/>
</dbReference>
<dbReference type="Pfam" id="PF13620">
    <property type="entry name" value="CarboxypepD_reg"/>
    <property type="match status" value="1"/>
</dbReference>
<dbReference type="InterPro" id="IPR008969">
    <property type="entry name" value="CarboxyPept-like_regulatory"/>
</dbReference>
<name>A0A2K9PRS2_9FLAO</name>
<keyword evidence="3" id="KW-0998">Cell outer membrane</keyword>
<protein>
    <submittedName>
        <fullName evidence="4">TonB-dependent receptor</fullName>
    </submittedName>
</protein>
<comment type="subcellular location">
    <subcellularLocation>
        <location evidence="1">Cell outer membrane</location>
    </subcellularLocation>
</comment>
<dbReference type="RefSeq" id="WP_102756423.1">
    <property type="nucleotide sequence ID" value="NZ_CP025791.1"/>
</dbReference>
<dbReference type="KEGG" id="fek:C1H87_14080"/>
<evidence type="ECO:0000256" key="3">
    <source>
        <dbReference type="ARBA" id="ARBA00023237"/>
    </source>
</evidence>
<organism evidence="4 5">
    <name type="scientific">Flavivirga eckloniae</name>
    <dbReference type="NCBI Taxonomy" id="1803846"/>
    <lineage>
        <taxon>Bacteria</taxon>
        <taxon>Pseudomonadati</taxon>
        <taxon>Bacteroidota</taxon>
        <taxon>Flavobacteriia</taxon>
        <taxon>Flavobacteriales</taxon>
        <taxon>Flavobacteriaceae</taxon>
        <taxon>Flavivirga</taxon>
    </lineage>
</organism>
<gene>
    <name evidence="4" type="ORF">C1H87_14080</name>
</gene>
<dbReference type="EMBL" id="CP025791">
    <property type="protein sequence ID" value="AUP79770.1"/>
    <property type="molecule type" value="Genomic_DNA"/>
</dbReference>
<dbReference type="Proteomes" id="UP000235826">
    <property type="component" value="Chromosome"/>
</dbReference>